<comment type="caution">
    <text evidence="2">The sequence shown here is derived from an EMBL/GenBank/DDBJ whole genome shotgun (WGS) entry which is preliminary data.</text>
</comment>
<feature type="region of interest" description="Disordered" evidence="1">
    <location>
        <begin position="72"/>
        <end position="122"/>
    </location>
</feature>
<dbReference type="EMBL" id="QGKY02001015">
    <property type="protein sequence ID" value="KAF2576208.1"/>
    <property type="molecule type" value="Genomic_DNA"/>
</dbReference>
<sequence length="155" mass="17467">MPVFGFFTTQAKTSSGTVSSVVWSWFEPKLHSGRTRVDPVHGSDWYGRMDEPRLNCSEHPHLHAELVPCTDPWTGAHQNRSRTVKQPSPNSPNRRVGPNEQSISPIRRVGSTSLPSSRHRSSLLQDRIEPALVSSRSESPLELYDLKIARIRFLA</sequence>
<evidence type="ECO:0000313" key="2">
    <source>
        <dbReference type="EMBL" id="KAF2576208.1"/>
    </source>
</evidence>
<evidence type="ECO:0000256" key="1">
    <source>
        <dbReference type="SAM" id="MobiDB-lite"/>
    </source>
</evidence>
<name>A0A8S9J2D3_BRACR</name>
<reference evidence="2" key="1">
    <citation type="submission" date="2019-12" db="EMBL/GenBank/DDBJ databases">
        <title>Genome sequencing and annotation of Brassica cretica.</title>
        <authorList>
            <person name="Studholme D.J."/>
            <person name="Sarris P.F."/>
        </authorList>
    </citation>
    <scope>NUCLEOTIDE SEQUENCE</scope>
    <source>
        <strain evidence="2">PFS-102/07</strain>
        <tissue evidence="2">Leaf</tissue>
    </source>
</reference>
<organism evidence="2">
    <name type="scientific">Brassica cretica</name>
    <name type="common">Mustard</name>
    <dbReference type="NCBI Taxonomy" id="69181"/>
    <lineage>
        <taxon>Eukaryota</taxon>
        <taxon>Viridiplantae</taxon>
        <taxon>Streptophyta</taxon>
        <taxon>Embryophyta</taxon>
        <taxon>Tracheophyta</taxon>
        <taxon>Spermatophyta</taxon>
        <taxon>Magnoliopsida</taxon>
        <taxon>eudicotyledons</taxon>
        <taxon>Gunneridae</taxon>
        <taxon>Pentapetalae</taxon>
        <taxon>rosids</taxon>
        <taxon>malvids</taxon>
        <taxon>Brassicales</taxon>
        <taxon>Brassicaceae</taxon>
        <taxon>Brassiceae</taxon>
        <taxon>Brassica</taxon>
    </lineage>
</organism>
<accession>A0A8S9J2D3</accession>
<feature type="compositionally biased region" description="Polar residues" evidence="1">
    <location>
        <begin position="84"/>
        <end position="104"/>
    </location>
</feature>
<dbReference type="AlphaFoldDB" id="A0A8S9J2D3"/>
<proteinExistence type="predicted"/>
<gene>
    <name evidence="2" type="ORF">F2Q70_00003984</name>
</gene>
<protein>
    <submittedName>
        <fullName evidence="2">Uncharacterized protein</fullName>
    </submittedName>
</protein>